<keyword evidence="4" id="KW-1185">Reference proteome</keyword>
<dbReference type="KEGG" id="abat:CFX1CAM_1101"/>
<feature type="chain" id="PRO_5012102384" description="LTD domain-containing protein" evidence="1">
    <location>
        <begin position="26"/>
        <end position="686"/>
    </location>
</feature>
<dbReference type="Proteomes" id="UP000195514">
    <property type="component" value="Chromosome I"/>
</dbReference>
<evidence type="ECO:0000313" key="3">
    <source>
        <dbReference type="EMBL" id="SMX54166.1"/>
    </source>
</evidence>
<evidence type="ECO:0000259" key="2">
    <source>
        <dbReference type="PROSITE" id="PS51841"/>
    </source>
</evidence>
<keyword evidence="1" id="KW-0732">Signal</keyword>
<dbReference type="InterPro" id="IPR047589">
    <property type="entry name" value="DUF11_rpt"/>
</dbReference>
<proteinExistence type="predicted"/>
<dbReference type="RefSeq" id="WP_087862037.1">
    <property type="nucleotide sequence ID" value="NZ_LT859958.1"/>
</dbReference>
<dbReference type="Gene3D" id="2.60.40.10">
    <property type="entry name" value="Immunoglobulins"/>
    <property type="match status" value="1"/>
</dbReference>
<dbReference type="AlphaFoldDB" id="A0A1Y6K3M8"/>
<dbReference type="Pfam" id="PF01345">
    <property type="entry name" value="DUF11"/>
    <property type="match status" value="1"/>
</dbReference>
<evidence type="ECO:0000256" key="1">
    <source>
        <dbReference type="SAM" id="SignalP"/>
    </source>
</evidence>
<dbReference type="OrthoDB" id="134515at2"/>
<feature type="domain" description="LTD" evidence="2">
    <location>
        <begin position="106"/>
        <end position="237"/>
    </location>
</feature>
<reference evidence="4" key="1">
    <citation type="submission" date="2017-05" db="EMBL/GenBank/DDBJ databases">
        <authorList>
            <person name="Kirkegaard R."/>
            <person name="Mcilroy J S."/>
        </authorList>
    </citation>
    <scope>NUCLEOTIDE SEQUENCE [LARGE SCALE GENOMIC DNA]</scope>
</reference>
<feature type="signal peptide" evidence="1">
    <location>
        <begin position="1"/>
        <end position="25"/>
    </location>
</feature>
<accession>A0A1Y6K3M8</accession>
<dbReference type="NCBIfam" id="TIGR01451">
    <property type="entry name" value="B_ant_repeat"/>
    <property type="match status" value="1"/>
</dbReference>
<dbReference type="InterPro" id="IPR001322">
    <property type="entry name" value="Lamin_tail_dom"/>
</dbReference>
<name>A0A1Y6K3M8_9CHLR</name>
<sequence>MKKKILIILGCLILLSLIGTGMSQAFTVDNVDGVWGYVDGVTTTSNYYPVDIIGYARNGVRAPLRQDQGYRLKGSICAPMQNITPPWPNTARWDSVGVDWSGLGSHSSTCTNAPDLFFSEYVYAVYGGIFSRDRVAIEIVNRTGNAVELRNYKVLLFTDDRTYTTVTLNNTTLAHGGVYVLRSNNTNWDLSANQTFSRSDSYRTIVLVKDTGGTRTEGARCDRWATGPGDTPLVYSDWNPSVQTGPTDDENQVRYGRTAYRLSPTSSWQSYSCEVTDWADQSGFGFDGVNGPLTPVHMAPFLLGQFTHYNNQIYATDDSGQSNTDNPFEWVDLTITVPVTCNDGNPAVPASFTFTPHFVLEETSNSEGECKYEIDPPNDVPCPDRVTIEFPPQNPTFTCSDGTYTVNVLGFTSKGLGSDECWESYDPNAVSAAFITAEDAANHACLWARIEQPLADISVAKTCWDFDTQNPYYEITTSNLGPGSSRGVTMTDTLPSGMAYKSYTSQLITTSGTIDQGTCSRAGQTVTCSLNTPLQDYSTDLQAKWVVRIYVTYAQGSDKTNTATVSALTADPYLTNNTATATCNPSAVSIIAFDAKSAEDGVLLTWETASELNNLGFNLYRATKPVLPGLKLNFNLIPSHNPGSTSGAVYEFLDATAVPGFEYFYWLEDVDFGFNPTLYGPISVTQ</sequence>
<evidence type="ECO:0000313" key="4">
    <source>
        <dbReference type="Proteomes" id="UP000195514"/>
    </source>
</evidence>
<protein>
    <recommendedName>
        <fullName evidence="2">LTD domain-containing protein</fullName>
    </recommendedName>
</protein>
<dbReference type="NCBIfam" id="NF038131">
    <property type="entry name" value="choice_anch_K"/>
    <property type="match status" value="1"/>
</dbReference>
<dbReference type="PROSITE" id="PS51841">
    <property type="entry name" value="LTD"/>
    <property type="match status" value="1"/>
</dbReference>
<gene>
    <name evidence="3" type="ORF">CFX1CAM_1101</name>
</gene>
<dbReference type="InterPro" id="IPR047995">
    <property type="entry name" value="Choice_anch_K"/>
</dbReference>
<dbReference type="InterPro" id="IPR013783">
    <property type="entry name" value="Ig-like_fold"/>
</dbReference>
<dbReference type="InterPro" id="IPR001434">
    <property type="entry name" value="OmcB-like_DUF11"/>
</dbReference>
<organism evidence="3 4">
    <name type="scientific">Candidatus Brevifilum fermentans</name>
    <dbReference type="NCBI Taxonomy" id="1986204"/>
    <lineage>
        <taxon>Bacteria</taxon>
        <taxon>Bacillati</taxon>
        <taxon>Chloroflexota</taxon>
        <taxon>Anaerolineae</taxon>
        <taxon>Anaerolineales</taxon>
        <taxon>Anaerolineaceae</taxon>
        <taxon>Candidatus Brevifilum</taxon>
    </lineage>
</organism>
<dbReference type="EMBL" id="LT859958">
    <property type="protein sequence ID" value="SMX54166.1"/>
    <property type="molecule type" value="Genomic_DNA"/>
</dbReference>